<proteinExistence type="predicted"/>
<protein>
    <recommendedName>
        <fullName evidence="2">PIR2-like helical domain-containing protein</fullName>
    </recommendedName>
</protein>
<dbReference type="PANTHER" id="PTHR33120">
    <property type="entry name" value="EXPRESSED PROTEIN-RELATED"/>
    <property type="match status" value="1"/>
</dbReference>
<reference evidence="3" key="1">
    <citation type="submission" date="2015-06" db="UniProtKB">
        <authorList>
            <consortium name="EnsemblPlants"/>
        </authorList>
    </citation>
    <scope>IDENTIFICATION</scope>
</reference>
<feature type="compositionally biased region" description="Polar residues" evidence="1">
    <location>
        <begin position="1"/>
        <end position="10"/>
    </location>
</feature>
<feature type="region of interest" description="Disordered" evidence="1">
    <location>
        <begin position="1"/>
        <end position="34"/>
    </location>
</feature>
<evidence type="ECO:0000256" key="1">
    <source>
        <dbReference type="SAM" id="MobiDB-lite"/>
    </source>
</evidence>
<feature type="compositionally biased region" description="Basic and acidic residues" evidence="1">
    <location>
        <begin position="25"/>
        <end position="34"/>
    </location>
</feature>
<feature type="domain" description="PIR2-like helical" evidence="2">
    <location>
        <begin position="82"/>
        <end position="122"/>
    </location>
</feature>
<evidence type="ECO:0000259" key="2">
    <source>
        <dbReference type="Pfam" id="PF20235"/>
    </source>
</evidence>
<dbReference type="Pfam" id="PF20235">
    <property type="entry name" value="PIR2-like_helical"/>
    <property type="match status" value="1"/>
</dbReference>
<dbReference type="AlphaFoldDB" id="M8D5H0"/>
<dbReference type="EnsemblPlants" id="EMT31616">
    <property type="protein sequence ID" value="EMT31616"/>
    <property type="gene ID" value="F775_22393"/>
</dbReference>
<accession>M8D5H0</accession>
<organism evidence="3">
    <name type="scientific">Aegilops tauschii</name>
    <name type="common">Tausch's goatgrass</name>
    <name type="synonym">Aegilops squarrosa</name>
    <dbReference type="NCBI Taxonomy" id="37682"/>
    <lineage>
        <taxon>Eukaryota</taxon>
        <taxon>Viridiplantae</taxon>
        <taxon>Streptophyta</taxon>
        <taxon>Embryophyta</taxon>
        <taxon>Tracheophyta</taxon>
        <taxon>Spermatophyta</taxon>
        <taxon>Magnoliopsida</taxon>
        <taxon>Liliopsida</taxon>
        <taxon>Poales</taxon>
        <taxon>Poaceae</taxon>
        <taxon>BOP clade</taxon>
        <taxon>Pooideae</taxon>
        <taxon>Triticodae</taxon>
        <taxon>Triticeae</taxon>
        <taxon>Triticinae</taxon>
        <taxon>Aegilops</taxon>
    </lineage>
</organism>
<sequence>MALVSTNPSQPGLRVYEPNYASGHPHAEEEAESRSHLLHKIGAIYRKARKRLPRSSRRPQGLCLGLLDPASNTIALDARHDGLERRSLDGLVVFLTRLFPHLSEGLAVRSLRLTNADVLIAACIVLSDLGVKSFCDSGPGNINMSLKCAGLAAGHPDPYRLVYSWCNICSRIDDALPLLASLRERQSSRRSFCSELVGMLNYGPPAHEKDVWRAWQLAEASLRHRPCSMPKRHTHLLNRTLQDTIHGVHAQGPPDTSLEEAYLAAATAACHPNPDAQVKLLMWCRAMLGPALSVLHPDSGKLSPQDVQQLAKLLCPEPPMSMTPRFGVFTANPLGLESCIQSGYTSMGVTWSLRRWPAKKTIMYATLRIINQRPGIAESVQVNVKEDRFYDGVDGQKSEYDIDRGSLSIQEYILLIPACGYQ</sequence>
<dbReference type="InterPro" id="IPR046527">
    <property type="entry name" value="PIR2-like_helical"/>
</dbReference>
<dbReference type="PANTHER" id="PTHR33120:SF47">
    <property type="entry name" value="OS05G0571400 PROTEIN"/>
    <property type="match status" value="1"/>
</dbReference>
<evidence type="ECO:0000313" key="3">
    <source>
        <dbReference type="EnsemblPlants" id="EMT31616"/>
    </source>
</evidence>
<name>M8D5H0_AEGTA</name>